<organism evidence="1 2">
    <name type="scientific">Artomyces pyxidatus</name>
    <dbReference type="NCBI Taxonomy" id="48021"/>
    <lineage>
        <taxon>Eukaryota</taxon>
        <taxon>Fungi</taxon>
        <taxon>Dikarya</taxon>
        <taxon>Basidiomycota</taxon>
        <taxon>Agaricomycotina</taxon>
        <taxon>Agaricomycetes</taxon>
        <taxon>Russulales</taxon>
        <taxon>Auriscalpiaceae</taxon>
        <taxon>Artomyces</taxon>
    </lineage>
</organism>
<dbReference type="Proteomes" id="UP000814140">
    <property type="component" value="Unassembled WGS sequence"/>
</dbReference>
<evidence type="ECO:0000313" key="2">
    <source>
        <dbReference type="Proteomes" id="UP000814140"/>
    </source>
</evidence>
<gene>
    <name evidence="1" type="ORF">BV25DRAFT_831288</name>
</gene>
<keyword evidence="2" id="KW-1185">Reference proteome</keyword>
<name>A0ACB8SDF1_9AGAM</name>
<accession>A0ACB8SDF1</accession>
<evidence type="ECO:0000313" key="1">
    <source>
        <dbReference type="EMBL" id="KAI0054359.1"/>
    </source>
</evidence>
<reference evidence="1" key="2">
    <citation type="journal article" date="2022" name="New Phytol.">
        <title>Evolutionary transition to the ectomycorrhizal habit in the genomes of a hyperdiverse lineage of mushroom-forming fungi.</title>
        <authorList>
            <person name="Looney B."/>
            <person name="Miyauchi S."/>
            <person name="Morin E."/>
            <person name="Drula E."/>
            <person name="Courty P.E."/>
            <person name="Kohler A."/>
            <person name="Kuo A."/>
            <person name="LaButti K."/>
            <person name="Pangilinan J."/>
            <person name="Lipzen A."/>
            <person name="Riley R."/>
            <person name="Andreopoulos W."/>
            <person name="He G."/>
            <person name="Johnson J."/>
            <person name="Nolan M."/>
            <person name="Tritt A."/>
            <person name="Barry K.W."/>
            <person name="Grigoriev I.V."/>
            <person name="Nagy L.G."/>
            <person name="Hibbett D."/>
            <person name="Henrissat B."/>
            <person name="Matheny P.B."/>
            <person name="Labbe J."/>
            <person name="Martin F.M."/>
        </authorList>
    </citation>
    <scope>NUCLEOTIDE SEQUENCE</scope>
    <source>
        <strain evidence="1">HHB10654</strain>
    </source>
</reference>
<sequence length="650" mass="72082">MPHQALRIFSTPRPCTFYLKGQCTRGDACTFDHPIPSISSIASQGSPVRKATPRCKFFLRGQCSNRACPFVHADPVPSRTFDTPSVSHNVPPTACPYHLKGRCVYGEQCRFYHVPQMHKASCAGDLQVENHPRALPHETTSEPAEDVEQTITRTIHSCKVTLGPGLVVQHIHTDLESSRLILINLPEDILEAELEEMLFVFGTVRTHIFSSSLRPMALADFDDPKAAESAMTTLDRSTYRGRTLSARLEPRAPESEAGILRDTTVKVTWFAPSCVAYAHYSNISRAKDADQRTDGKNFSGRKIATTVQRPSYRQTKSFTVVVSGLPRDVDARALTQFMRCDSVRLVKPRQDAESSLRKLKQTLDIDEGSLEAFDAIGGEPGDTKLKAVARYASVAFAKMAVERLHGERMPYLDGSPIWLSYLQAVKFTLPRRQYIALAPRFAALMQHGPAGTASSLRWSVFEHKADGSEAPIVTIRLSGDDTQALGQKKVKVEALLLGVIVRGVDGIAWDDYFLSEQGQSIISDLAESVHGYARCDVNRHQVAIYAPDDGVRASLHALVLAEVTRLRTRQHEVEVDPSTFRWLVRSGINHLRERYGAANISLNLVRRRLIARVDNRGQLAAIRTFLQHVDEPPMPVAHGGSAIDCPVCMC</sequence>
<feature type="non-terminal residue" evidence="1">
    <location>
        <position position="650"/>
    </location>
</feature>
<reference evidence="1" key="1">
    <citation type="submission" date="2021-03" db="EMBL/GenBank/DDBJ databases">
        <authorList>
            <consortium name="DOE Joint Genome Institute"/>
            <person name="Ahrendt S."/>
            <person name="Looney B.P."/>
            <person name="Miyauchi S."/>
            <person name="Morin E."/>
            <person name="Drula E."/>
            <person name="Courty P.E."/>
            <person name="Chicoki N."/>
            <person name="Fauchery L."/>
            <person name="Kohler A."/>
            <person name="Kuo A."/>
            <person name="Labutti K."/>
            <person name="Pangilinan J."/>
            <person name="Lipzen A."/>
            <person name="Riley R."/>
            <person name="Andreopoulos W."/>
            <person name="He G."/>
            <person name="Johnson J."/>
            <person name="Barry K.W."/>
            <person name="Grigoriev I.V."/>
            <person name="Nagy L."/>
            <person name="Hibbett D."/>
            <person name="Henrissat B."/>
            <person name="Matheny P.B."/>
            <person name="Labbe J."/>
            <person name="Martin F."/>
        </authorList>
    </citation>
    <scope>NUCLEOTIDE SEQUENCE</scope>
    <source>
        <strain evidence="1">HHB10654</strain>
    </source>
</reference>
<proteinExistence type="predicted"/>
<comment type="caution">
    <text evidence="1">The sequence shown here is derived from an EMBL/GenBank/DDBJ whole genome shotgun (WGS) entry which is preliminary data.</text>
</comment>
<protein>
    <submittedName>
        <fullName evidence="1">Uncharacterized protein</fullName>
    </submittedName>
</protein>
<dbReference type="EMBL" id="MU277482">
    <property type="protein sequence ID" value="KAI0054359.1"/>
    <property type="molecule type" value="Genomic_DNA"/>
</dbReference>